<dbReference type="InterPro" id="IPR011047">
    <property type="entry name" value="Quinoprotein_ADH-like_sf"/>
</dbReference>
<keyword evidence="4" id="KW-1185">Reference proteome</keyword>
<protein>
    <submittedName>
        <fullName evidence="3">Lipoprotein</fullName>
    </submittedName>
</protein>
<dbReference type="InterPro" id="IPR026444">
    <property type="entry name" value="Secre_tail"/>
</dbReference>
<evidence type="ECO:0000313" key="3">
    <source>
        <dbReference type="EMBL" id="BDB55425.1"/>
    </source>
</evidence>
<feature type="domain" description="Secretion system C-terminal sorting" evidence="2">
    <location>
        <begin position="474"/>
        <end position="537"/>
    </location>
</feature>
<name>A0ABM7V797_9FLAO</name>
<accession>A0ABM7V797</accession>
<dbReference type="PANTHER" id="PTHR42754:SF1">
    <property type="entry name" value="LIPOPROTEIN"/>
    <property type="match status" value="1"/>
</dbReference>
<keyword evidence="1" id="KW-0732">Signal</keyword>
<gene>
    <name evidence="3" type="ORF">GENT5_17300</name>
</gene>
<dbReference type="PANTHER" id="PTHR42754">
    <property type="entry name" value="ENDOGLUCANASE"/>
    <property type="match status" value="1"/>
</dbReference>
<evidence type="ECO:0000256" key="1">
    <source>
        <dbReference type="ARBA" id="ARBA00022729"/>
    </source>
</evidence>
<evidence type="ECO:0000259" key="2">
    <source>
        <dbReference type="Pfam" id="PF18962"/>
    </source>
</evidence>
<dbReference type="EMBL" id="AP025184">
    <property type="protein sequence ID" value="BDB55425.1"/>
    <property type="molecule type" value="Genomic_DNA"/>
</dbReference>
<proteinExistence type="predicted"/>
<dbReference type="Pfam" id="PF18962">
    <property type="entry name" value="Por_Secre_tail"/>
    <property type="match status" value="1"/>
</dbReference>
<reference evidence="3 4" key="1">
    <citation type="journal article" date="2022" name="Int. J. Syst. Evol. Microbiol.">
        <title>Flavobacterium ammonificans sp. nov. and Flavobacterium ammoniigenes sp. nov., ammonifying bacteria isolated from surface river water.</title>
        <authorList>
            <person name="Watanabe K."/>
            <person name="Kitamura T."/>
            <person name="Ogata Y."/>
            <person name="Shindo C."/>
            <person name="Suda W."/>
        </authorList>
    </citation>
    <scope>NUCLEOTIDE SEQUENCE [LARGE SCALE GENOMIC DNA]</scope>
    <source>
        <strain evidence="3 4">GENT5</strain>
    </source>
</reference>
<dbReference type="Proteomes" id="UP001319867">
    <property type="component" value="Chromosome"/>
</dbReference>
<organism evidence="3 4">
    <name type="scientific">Flavobacterium ammoniigenes</name>
    <dbReference type="NCBI Taxonomy" id="1751095"/>
    <lineage>
        <taxon>Bacteria</taxon>
        <taxon>Pseudomonadati</taxon>
        <taxon>Bacteroidota</taxon>
        <taxon>Flavobacteriia</taxon>
        <taxon>Flavobacteriales</taxon>
        <taxon>Flavobacteriaceae</taxon>
        <taxon>Flavobacterium</taxon>
    </lineage>
</organism>
<reference evidence="3 4" key="2">
    <citation type="journal article" date="2022" name="Microorganisms">
        <title>Complete Genome Sequences of Two Flavobacterium ammonificans Strains and a Flavobacterium ammoniigenes Strain of Ammonifying Bacterioplankton Isolated from Surface River Water.</title>
        <authorList>
            <person name="Suda W."/>
            <person name="Ogata Y."/>
            <person name="Shindo C."/>
            <person name="Watanabe K."/>
        </authorList>
    </citation>
    <scope>NUCLEOTIDE SEQUENCE [LARGE SCALE GENOMIC DNA]</scope>
    <source>
        <strain evidence="3 4">GENT5</strain>
    </source>
</reference>
<dbReference type="SUPFAM" id="SSF50998">
    <property type="entry name" value="Quinoprotein alcohol dehydrogenase-like"/>
    <property type="match status" value="1"/>
</dbReference>
<dbReference type="NCBIfam" id="TIGR04183">
    <property type="entry name" value="Por_Secre_tail"/>
    <property type="match status" value="1"/>
</dbReference>
<keyword evidence="3" id="KW-0449">Lipoprotein</keyword>
<evidence type="ECO:0000313" key="4">
    <source>
        <dbReference type="Proteomes" id="UP001319867"/>
    </source>
</evidence>
<sequence length="548" mass="59274">MKNQYFYLLLFAPLFIHAQDILWEKSYGGKNADYLFDAQPTADNGFILAGSSLSGKTGTKTAGNNGDLDYWVWKMDANGKLDWQKSLGGSGFDLLQSIKGTQDGGFILAGTSSSNQGMDKQLDSKGLSDFWVVKLDAKGQEQWQQTIGGSGQEDLLTVIPTRDGGYLLGGSSSSGVAVTSPKLSLAKLGTSKTDLTLKTESTRGSMDYWIVKLDSKGSVMWQKTYGGRYSDLLRSLEQTKDGGFILGGYSNSPKSGDKTAASIGIGDYWVIKTDELGAIEWQNTYGGTGDNQLYVVHQTADEGFIVGGNTNSPGTLTAKGGSVQSGSDFWLLRLDSKGEVVWSETYNYGKSDILTSLVENSDHSFLVGGYAQSERANMAKGLIQKKATGINDYIALKVNEKGEAVWEKIVGSGGEDILRKLINTRDGGYLLAGTSNASSSRDKSTTLGSNDFWVVKLKDQLVPLEVQSSIEAIPNPVSTFTNIIIGYEYETGTATVVDLAGRTLQQFIISSRTVPIDMSMYPEGIYIVNIKTNVKSEGIKVIKKTRKD</sequence>
<dbReference type="RefSeq" id="WP_229316807.1">
    <property type="nucleotide sequence ID" value="NZ_AP025184.1"/>
</dbReference>